<feature type="coiled-coil region" evidence="14">
    <location>
        <begin position="297"/>
        <end position="342"/>
    </location>
</feature>
<keyword evidence="4" id="KW-0433">Leucine-rich repeat</keyword>
<evidence type="ECO:0000256" key="12">
    <source>
        <dbReference type="ARBA" id="ARBA00038378"/>
    </source>
</evidence>
<evidence type="ECO:0000256" key="3">
    <source>
        <dbReference type="ARBA" id="ARBA00022490"/>
    </source>
</evidence>
<keyword evidence="18" id="KW-1185">Reference proteome</keyword>
<proteinExistence type="inferred from homology"/>
<evidence type="ECO:0000256" key="5">
    <source>
        <dbReference type="ARBA" id="ARBA00022737"/>
    </source>
</evidence>
<dbReference type="InterPro" id="IPR001611">
    <property type="entry name" value="Leu-rich_rpt"/>
</dbReference>
<evidence type="ECO:0000256" key="16">
    <source>
        <dbReference type="SAM" id="Phobius"/>
    </source>
</evidence>
<dbReference type="Gene3D" id="3.80.10.10">
    <property type="entry name" value="Ribonuclease Inhibitor"/>
    <property type="match status" value="2"/>
</dbReference>
<evidence type="ECO:0000256" key="9">
    <source>
        <dbReference type="ARBA" id="ARBA00023212"/>
    </source>
</evidence>
<accession>A0ABQ8SDH4</accession>
<reference evidence="17 18" key="1">
    <citation type="journal article" date="2022" name="Allergy">
        <title>Genome assembly and annotation of Periplaneta americana reveal a comprehensive cockroach allergen profile.</title>
        <authorList>
            <person name="Wang L."/>
            <person name="Xiong Q."/>
            <person name="Saelim N."/>
            <person name="Wang L."/>
            <person name="Nong W."/>
            <person name="Wan A.T."/>
            <person name="Shi M."/>
            <person name="Liu X."/>
            <person name="Cao Q."/>
            <person name="Hui J.H.L."/>
            <person name="Sookrung N."/>
            <person name="Leung T.F."/>
            <person name="Tungtrongchitr A."/>
            <person name="Tsui S.K.W."/>
        </authorList>
    </citation>
    <scope>NUCLEOTIDE SEQUENCE [LARGE SCALE GENOMIC DNA]</scope>
    <source>
        <strain evidence="17">PWHHKU_190912</strain>
    </source>
</reference>
<dbReference type="SUPFAM" id="SSF52058">
    <property type="entry name" value="L domain-like"/>
    <property type="match status" value="1"/>
</dbReference>
<organism evidence="17 18">
    <name type="scientific">Periplaneta americana</name>
    <name type="common">American cockroach</name>
    <name type="synonym">Blatta americana</name>
    <dbReference type="NCBI Taxonomy" id="6978"/>
    <lineage>
        <taxon>Eukaryota</taxon>
        <taxon>Metazoa</taxon>
        <taxon>Ecdysozoa</taxon>
        <taxon>Arthropoda</taxon>
        <taxon>Hexapoda</taxon>
        <taxon>Insecta</taxon>
        <taxon>Pterygota</taxon>
        <taxon>Neoptera</taxon>
        <taxon>Polyneoptera</taxon>
        <taxon>Dictyoptera</taxon>
        <taxon>Blattodea</taxon>
        <taxon>Blattoidea</taxon>
        <taxon>Blattidae</taxon>
        <taxon>Blattinae</taxon>
        <taxon>Periplaneta</taxon>
    </lineage>
</organism>
<comment type="function">
    <text evidence="1">Cilium-specific protein required for cilia structures.</text>
</comment>
<dbReference type="InterPro" id="IPR032675">
    <property type="entry name" value="LRR_dom_sf"/>
</dbReference>
<keyword evidence="9" id="KW-0206">Cytoskeleton</keyword>
<keyword evidence="10" id="KW-0966">Cell projection</keyword>
<dbReference type="EMBL" id="JAJSOF020000029">
    <property type="protein sequence ID" value="KAJ4432017.1"/>
    <property type="molecule type" value="Genomic_DNA"/>
</dbReference>
<dbReference type="InterPro" id="IPR050576">
    <property type="entry name" value="Cilia_flagella_integrity"/>
</dbReference>
<evidence type="ECO:0000256" key="14">
    <source>
        <dbReference type="SAM" id="Coils"/>
    </source>
</evidence>
<comment type="subcellular location">
    <subcellularLocation>
        <location evidence="2">Cytoplasm</location>
        <location evidence="2">Cytoskeleton</location>
        <location evidence="2">Flagellum axoneme</location>
    </subcellularLocation>
</comment>
<gene>
    <name evidence="17" type="ORF">ANN_20631</name>
</gene>
<name>A0ABQ8SDH4_PERAM</name>
<keyword evidence="16" id="KW-0472">Membrane</keyword>
<keyword evidence="16" id="KW-0812">Transmembrane</keyword>
<feature type="compositionally biased region" description="Basic and acidic residues" evidence="15">
    <location>
        <begin position="688"/>
        <end position="714"/>
    </location>
</feature>
<dbReference type="PANTHER" id="PTHR45973:SF12">
    <property type="entry name" value="DYNEIN REGULATORY COMPLEX SUBUNIT 3"/>
    <property type="match status" value="1"/>
</dbReference>
<keyword evidence="7 14" id="KW-0175">Coiled coil</keyword>
<evidence type="ECO:0000313" key="17">
    <source>
        <dbReference type="EMBL" id="KAJ4432017.1"/>
    </source>
</evidence>
<evidence type="ECO:0000256" key="10">
    <source>
        <dbReference type="ARBA" id="ARBA00023273"/>
    </source>
</evidence>
<evidence type="ECO:0000256" key="4">
    <source>
        <dbReference type="ARBA" id="ARBA00022614"/>
    </source>
</evidence>
<evidence type="ECO:0000256" key="1">
    <source>
        <dbReference type="ARBA" id="ARBA00003843"/>
    </source>
</evidence>
<evidence type="ECO:0000256" key="7">
    <source>
        <dbReference type="ARBA" id="ARBA00023054"/>
    </source>
</evidence>
<dbReference type="InterPro" id="IPR025875">
    <property type="entry name" value="Leu-rich_rpt_4"/>
</dbReference>
<feature type="transmembrane region" description="Helical" evidence="16">
    <location>
        <begin position="199"/>
        <end position="222"/>
    </location>
</feature>
<dbReference type="Proteomes" id="UP001148838">
    <property type="component" value="Unassembled WGS sequence"/>
</dbReference>
<evidence type="ECO:0000256" key="2">
    <source>
        <dbReference type="ARBA" id="ARBA00004611"/>
    </source>
</evidence>
<feature type="compositionally biased region" description="Acidic residues" evidence="15">
    <location>
        <begin position="652"/>
        <end position="671"/>
    </location>
</feature>
<evidence type="ECO:0000256" key="15">
    <source>
        <dbReference type="SAM" id="MobiDB-lite"/>
    </source>
</evidence>
<evidence type="ECO:0000256" key="8">
    <source>
        <dbReference type="ARBA" id="ARBA00023069"/>
    </source>
</evidence>
<dbReference type="SMART" id="SM00365">
    <property type="entry name" value="LRR_SD22"/>
    <property type="match status" value="3"/>
</dbReference>
<comment type="caution">
    <text evidence="17">The sequence shown here is derived from an EMBL/GenBank/DDBJ whole genome shotgun (WGS) entry which is preliminary data.</text>
</comment>
<dbReference type="PANTHER" id="PTHR45973">
    <property type="entry name" value="PROTEIN PHOSPHATASE 1 REGULATORY SUBUNIT SDS22-RELATED"/>
    <property type="match status" value="1"/>
</dbReference>
<evidence type="ECO:0000313" key="18">
    <source>
        <dbReference type="Proteomes" id="UP001148838"/>
    </source>
</evidence>
<protein>
    <recommendedName>
        <fullName evidence="11">Dynein axonemal assembly factor 1 homolog</fullName>
    </recommendedName>
    <alternativeName>
        <fullName evidence="13">Dynein regulatory complex subunit 3</fullName>
    </alternativeName>
</protein>
<feature type="transmembrane region" description="Helical" evidence="16">
    <location>
        <begin position="228"/>
        <end position="249"/>
    </location>
</feature>
<evidence type="ECO:0000256" key="6">
    <source>
        <dbReference type="ARBA" id="ARBA00022846"/>
    </source>
</evidence>
<evidence type="ECO:0000256" key="13">
    <source>
        <dbReference type="ARBA" id="ARBA00040950"/>
    </source>
</evidence>
<dbReference type="PROSITE" id="PS51450">
    <property type="entry name" value="LRR"/>
    <property type="match status" value="3"/>
</dbReference>
<keyword evidence="16" id="KW-1133">Transmembrane helix</keyword>
<evidence type="ECO:0000256" key="11">
    <source>
        <dbReference type="ARBA" id="ARBA00024433"/>
    </source>
</evidence>
<comment type="similarity">
    <text evidence="12">Belongs to the DRC3 family.</text>
</comment>
<keyword evidence="8" id="KW-0969">Cilium</keyword>
<feature type="region of interest" description="Disordered" evidence="15">
    <location>
        <begin position="652"/>
        <end position="714"/>
    </location>
</feature>
<dbReference type="Pfam" id="PF12799">
    <property type="entry name" value="LRR_4"/>
    <property type="match status" value="1"/>
</dbReference>
<keyword evidence="3" id="KW-0963">Cytoplasm</keyword>
<keyword evidence="6" id="KW-0282">Flagellum</keyword>
<sequence>MSIIHQDLEPGVIDTAMIMQTLEKERPIGEAGRLAAEEGIVLEEVTSLRLEFLIKGNLIVVLTIPSHYRDRESIESVPSCLRIFKASEGIPFNTFFFNDTDILKIDHLWMMTSLVKLHIDNNIIEKIEGLSALVNLKELDLSFNNIEIIENLEVLVKLEVLTLFENRIEKLQNMETLVNLMIFSVGNNNIEDREDCVEFWFLGCMCSISMSTFMLFVVGSWYENVVYVSVPVYYVVCIFVVFIVEYVIYLRQFPQLRSLNMAGNPCETQEGDFREYICAFLPKLTYYEYRIITDLERVAAKTNHRSVLEKLEDAEEKERHAKEEQEARAEELKSQTEAFIENLDGDQLFLAMFENDDGKAFLAMGDAAQEVYHKFYDETILVIQQIFKIGLEQHNIRQEEIRQFFNCVNAAKEETRVFSQQKIEEFLEKKTKLFLKIRKILQTVEESVDTDQSANRGEYITKLQRLADEFNQECKSLWYILMAKELAVYEQIEEIGGNFERNLNELVSNFIEAAQSLFVQIRNLQTNYNEEISEVANAYLTNLNISTHPVPSDLKIIMTDKESLNSATTQSHDLHLQVIDNREDQLTSRTREWVQNYCEEIDKERIEYSRKLIIEINHFLDIQREEFEDLHNLTLAALPPPDEISEIIFDQEEEEEEEKEKENEGVEDEGEVSITERKSHSMTAANAEDSKSEAEATVAESKENGKDENEATED</sequence>
<keyword evidence="5" id="KW-0677">Repeat</keyword>